<evidence type="ECO:0000313" key="2">
    <source>
        <dbReference type="EMBL" id="ETW04310.1"/>
    </source>
</evidence>
<name>A0A024UDM0_9STRA</name>
<reference evidence="2" key="1">
    <citation type="submission" date="2013-12" db="EMBL/GenBank/DDBJ databases">
        <title>The Genome Sequence of Aphanomyces invadans NJM9701.</title>
        <authorList>
            <consortium name="The Broad Institute Genomics Platform"/>
            <person name="Russ C."/>
            <person name="Tyler B."/>
            <person name="van West P."/>
            <person name="Dieguez-Uribeondo J."/>
            <person name="Young S.K."/>
            <person name="Zeng Q."/>
            <person name="Gargeya S."/>
            <person name="Fitzgerald M."/>
            <person name="Abouelleil A."/>
            <person name="Alvarado L."/>
            <person name="Chapman S.B."/>
            <person name="Gainer-Dewar J."/>
            <person name="Goldberg J."/>
            <person name="Griggs A."/>
            <person name="Gujja S."/>
            <person name="Hansen M."/>
            <person name="Howarth C."/>
            <person name="Imamovic A."/>
            <person name="Ireland A."/>
            <person name="Larimer J."/>
            <person name="McCowan C."/>
            <person name="Murphy C."/>
            <person name="Pearson M."/>
            <person name="Poon T.W."/>
            <person name="Priest M."/>
            <person name="Roberts A."/>
            <person name="Saif S."/>
            <person name="Shea T."/>
            <person name="Sykes S."/>
            <person name="Wortman J."/>
            <person name="Nusbaum C."/>
            <person name="Birren B."/>
        </authorList>
    </citation>
    <scope>NUCLEOTIDE SEQUENCE [LARGE SCALE GENOMIC DNA]</scope>
    <source>
        <strain evidence="2">NJM9701</strain>
    </source>
</reference>
<protein>
    <submittedName>
        <fullName evidence="2">Uncharacterized protein</fullName>
    </submittedName>
</protein>
<evidence type="ECO:0000256" key="1">
    <source>
        <dbReference type="SAM" id="MobiDB-lite"/>
    </source>
</evidence>
<gene>
    <name evidence="2" type="ORF">H310_04618</name>
</gene>
<dbReference type="EMBL" id="KI913958">
    <property type="protein sequence ID" value="ETW04310.1"/>
    <property type="molecule type" value="Genomic_DNA"/>
</dbReference>
<proteinExistence type="predicted"/>
<dbReference type="GeneID" id="20081668"/>
<sequence length="190" mass="21309">MGSRWAGSSVGRQSSLHEEQRRRHHWTCDAETSSPRSIGGCSVLPSSAGTTKGGCQMIPSWAERTKTLCQSDQCRWGDGFHCRRRRRHRRGRLRTALGWSHANRPSFAACESTFVHASASGVLCASRLPWRFCAIDSKRREGTDAALPQIDCALRLTTVPSETERRTECFLSEAASVYRYCRSLGTTWRS</sequence>
<dbReference type="VEuPathDB" id="FungiDB:H310_04618"/>
<dbReference type="AlphaFoldDB" id="A0A024UDM0"/>
<feature type="region of interest" description="Disordered" evidence="1">
    <location>
        <begin position="1"/>
        <end position="44"/>
    </location>
</feature>
<dbReference type="RefSeq" id="XP_008867266.1">
    <property type="nucleotide sequence ID" value="XM_008869044.1"/>
</dbReference>
<organism evidence="2">
    <name type="scientific">Aphanomyces invadans</name>
    <dbReference type="NCBI Taxonomy" id="157072"/>
    <lineage>
        <taxon>Eukaryota</taxon>
        <taxon>Sar</taxon>
        <taxon>Stramenopiles</taxon>
        <taxon>Oomycota</taxon>
        <taxon>Saprolegniomycetes</taxon>
        <taxon>Saprolegniales</taxon>
        <taxon>Verrucalvaceae</taxon>
        <taxon>Aphanomyces</taxon>
    </lineage>
</organism>
<accession>A0A024UDM0</accession>